<feature type="region of interest" description="Disordered" evidence="1">
    <location>
        <begin position="101"/>
        <end position="146"/>
    </location>
</feature>
<organism evidence="2 3">
    <name type="scientific">Cystobacter fuscus</name>
    <dbReference type="NCBI Taxonomy" id="43"/>
    <lineage>
        <taxon>Bacteria</taxon>
        <taxon>Pseudomonadati</taxon>
        <taxon>Myxococcota</taxon>
        <taxon>Myxococcia</taxon>
        <taxon>Myxococcales</taxon>
        <taxon>Cystobacterineae</taxon>
        <taxon>Archangiaceae</taxon>
        <taxon>Cystobacter</taxon>
    </lineage>
</organism>
<protein>
    <submittedName>
        <fullName evidence="2">Uncharacterized protein</fullName>
    </submittedName>
</protein>
<reference evidence="2 3" key="1">
    <citation type="submission" date="2017-06" db="EMBL/GenBank/DDBJ databases">
        <title>Sequencing and comparative analysis of myxobacterial genomes.</title>
        <authorList>
            <person name="Rupp O."/>
            <person name="Goesmann A."/>
            <person name="Sogaard-Andersen L."/>
        </authorList>
    </citation>
    <scope>NUCLEOTIDE SEQUENCE [LARGE SCALE GENOMIC DNA]</scope>
    <source>
        <strain evidence="2 3">DSM 52655</strain>
    </source>
</reference>
<evidence type="ECO:0000313" key="2">
    <source>
        <dbReference type="EMBL" id="ATB34702.1"/>
    </source>
</evidence>
<gene>
    <name evidence="2" type="ORF">CYFUS_000109</name>
</gene>
<evidence type="ECO:0000256" key="1">
    <source>
        <dbReference type="SAM" id="MobiDB-lite"/>
    </source>
</evidence>
<dbReference type="InterPro" id="IPR019734">
    <property type="entry name" value="TPR_rpt"/>
</dbReference>
<dbReference type="InterPro" id="IPR011990">
    <property type="entry name" value="TPR-like_helical_dom_sf"/>
</dbReference>
<dbReference type="KEGG" id="cfus:CYFUS_000109"/>
<dbReference type="Proteomes" id="UP000217257">
    <property type="component" value="Chromosome"/>
</dbReference>
<dbReference type="Pfam" id="PF13432">
    <property type="entry name" value="TPR_16"/>
    <property type="match status" value="1"/>
</dbReference>
<dbReference type="EMBL" id="CP022098">
    <property type="protein sequence ID" value="ATB34702.1"/>
    <property type="molecule type" value="Genomic_DNA"/>
</dbReference>
<evidence type="ECO:0000313" key="3">
    <source>
        <dbReference type="Proteomes" id="UP000217257"/>
    </source>
</evidence>
<proteinExistence type="predicted"/>
<sequence>MGVRELKEEALDLYAQRRFTECVQTYERLLELNPRDPSLYMGQAEAYRGAGSRREALNAFRMAAELLLDQGDKTGARAALKAALELNPRNKEVTRALEALPSADEEETQPTAVTAPEALFEYPQEREQPRTWQRSAPRSEPLKAVPPQPELRRLSDNALAVRVGPGMPWYVVSSQTPLLTYEVDDLEQVAERSYPREVMFQPGV</sequence>
<dbReference type="SUPFAM" id="SSF48452">
    <property type="entry name" value="TPR-like"/>
    <property type="match status" value="1"/>
</dbReference>
<dbReference type="SMART" id="SM00028">
    <property type="entry name" value="TPR"/>
    <property type="match status" value="2"/>
</dbReference>
<accession>A0A250ITX7</accession>
<name>A0A250ITX7_9BACT</name>
<dbReference type="Gene3D" id="1.25.40.10">
    <property type="entry name" value="Tetratricopeptide repeat domain"/>
    <property type="match status" value="1"/>
</dbReference>
<dbReference type="AlphaFoldDB" id="A0A250ITX7"/>